<evidence type="ECO:0000313" key="7">
    <source>
        <dbReference type="Proteomes" id="UP000012042"/>
    </source>
</evidence>
<dbReference type="PANTHER" id="PTHR43077">
    <property type="entry name" value="TRANSPORT PERMEASE YVFS-RELATED"/>
    <property type="match status" value="1"/>
</dbReference>
<reference evidence="6 7" key="1">
    <citation type="journal article" date="2013" name="PLoS ONE">
        <title>Genomic Analysis by Deep Sequencing of the Probiotic Lactobacillus brevis KB290 Harboring Nine Plasmids Reveals Genomic Stability.</title>
        <authorList>
            <person name="Fukao M."/>
            <person name="Oshima K."/>
            <person name="Morita H."/>
            <person name="Toh H."/>
            <person name="Suda W."/>
            <person name="Kim S.W."/>
            <person name="Suzuki S."/>
            <person name="Yakabe T."/>
            <person name="Hattori M."/>
            <person name="Yajima N."/>
        </authorList>
    </citation>
    <scope>NUCLEOTIDE SEQUENCE [LARGE SCALE GENOMIC DNA]</scope>
    <source>
        <strain evidence="6 7">KB290</strain>
    </source>
</reference>
<dbReference type="NCBIfam" id="TIGR03061">
    <property type="entry name" value="pip_yhgE_Nterm"/>
    <property type="match status" value="1"/>
</dbReference>
<dbReference type="NCBIfam" id="TIGR03057">
    <property type="entry name" value="xxxLxxG_by_4"/>
    <property type="match status" value="3"/>
</dbReference>
<keyword evidence="4 5" id="KW-0472">Membrane</keyword>
<dbReference type="PANTHER" id="PTHR43077:SF5">
    <property type="entry name" value="PHAGE INFECTION PROTEIN"/>
    <property type="match status" value="1"/>
</dbReference>
<sequence>MIKAEWRYLKQHKLLMIVLFVIMLIPSIYAVTFLKSMWDPYGKLSDLPVAVVNHDHAVDYQGQHLAAGQTLATNLRHSHGMDFKIVGAQSAARGLKAGKYYMIVTIPQNFSHNATTLMTKRPSKMVLHYETSAGHNFTAAKMTASAAKAAAQSVGEQVTKSYAQTMFTSIKKLGTGLTTAAKGNHQLVQGSRQLTVADQKVADGLKTLAASSVKLTNGEQTLTEHLQTYVTGVNQAQAGSQQLTTGLDQLLQKSQQLIVGSQRLATGSQRVSKGVDAYTQGADNVNMAAGQLASGSQTISTGAQEYVAGVTNANAGAQTLSQQLVTLNQKTTQLNTNLTQVADHSQSLSSGVGQLTTGSAALAAGLKKVQTTLGGSATQQAALKQAVSRLAESTTTQAAVKQDAEKLETTLTTMTNAKTTAESSLHSQLAATADKAGLTASQKAAMLKTADTASSQNDQSLNAVQRAAQQLSQDLSELPDSANVAALSTQLTTAASKQNELATAIDTLTINADTLSQHLATANSGLSALNTGLQTLASKSTQLTSGVSQLADGAGTLAVGTQALHTKGNSLTAGTTKLASGSSQLATGTQQLTAKNQQLTSGTAQVTSGLTTLAQQTPALKQGVTKLDTGATKLTSGLTTLATNGPRLTSGMQTILAGNQQATAGTRKLATGAESVTTGTAKVQTGNQKLATSLKKAGDRATVHPSQLTYRQFAKPTTTSHTERDEAPNNGTGMAPYMVSVSLFVGALAFNMMFDMYTPRKYPRSGVAWWTGKASIMGAFVLGEAILIISLLELIDGLAPVHAWATFVMILCTGAAFMAIVYWLNLVLGRPGAFFAMILMVLQLGGSAGTYPIQLSNGFFNAIHPWLPMTYSVNGLRETLMIGNTALPEMGMLLGVRWPFLDWQFCFMHDVMVGYRRWILRIRCRVRRLNPNLRDQ</sequence>
<proteinExistence type="predicted"/>
<keyword evidence="2 5" id="KW-0812">Transmembrane</keyword>
<dbReference type="InterPro" id="IPR017501">
    <property type="entry name" value="Phage_infect_YhgE_C"/>
</dbReference>
<evidence type="ECO:0000256" key="1">
    <source>
        <dbReference type="ARBA" id="ARBA00004141"/>
    </source>
</evidence>
<dbReference type="SUPFAM" id="SSF101967">
    <property type="entry name" value="Adhesin YadA, collagen-binding domain"/>
    <property type="match status" value="1"/>
</dbReference>
<dbReference type="InterPro" id="IPR023908">
    <property type="entry name" value="xxxLxxG_rpt"/>
</dbReference>
<feature type="transmembrane region" description="Helical" evidence="5">
    <location>
        <begin position="832"/>
        <end position="851"/>
    </location>
</feature>
<accession>M5ABS2</accession>
<dbReference type="RefSeq" id="WP_015473381.1">
    <property type="nucleotide sequence ID" value="NC_020819.1"/>
</dbReference>
<dbReference type="KEGG" id="lbk:LVISKB_0574"/>
<dbReference type="AlphaFoldDB" id="M5ABS2"/>
<gene>
    <name evidence="6" type="ORF">LVISKB_0574</name>
</gene>
<dbReference type="InterPro" id="IPR011049">
    <property type="entry name" value="Serralysin-like_metalloprot_C"/>
</dbReference>
<organism evidence="6 7">
    <name type="scientific">Levilactobacillus brevis KB290</name>
    <dbReference type="NCBI Taxonomy" id="1001583"/>
    <lineage>
        <taxon>Bacteria</taxon>
        <taxon>Bacillati</taxon>
        <taxon>Bacillota</taxon>
        <taxon>Bacilli</taxon>
        <taxon>Lactobacillales</taxon>
        <taxon>Lactobacillaceae</taxon>
        <taxon>Levilactobacillus</taxon>
    </lineage>
</organism>
<dbReference type="EMBL" id="AP012167">
    <property type="protein sequence ID" value="BAN06209.1"/>
    <property type="molecule type" value="Genomic_DNA"/>
</dbReference>
<name>M5ABS2_LEVBR</name>
<feature type="transmembrane region" description="Helical" evidence="5">
    <location>
        <begin position="801"/>
        <end position="825"/>
    </location>
</feature>
<evidence type="ECO:0000256" key="3">
    <source>
        <dbReference type="ARBA" id="ARBA00022989"/>
    </source>
</evidence>
<dbReference type="Proteomes" id="UP000012042">
    <property type="component" value="Chromosome"/>
</dbReference>
<dbReference type="PATRIC" id="fig|1001583.3.peg.566"/>
<evidence type="ECO:0000256" key="4">
    <source>
        <dbReference type="ARBA" id="ARBA00023136"/>
    </source>
</evidence>
<dbReference type="Gene3D" id="3.40.1710.10">
    <property type="entry name" value="abc type-2 transporter like domain"/>
    <property type="match status" value="1"/>
</dbReference>
<dbReference type="InterPro" id="IPR051328">
    <property type="entry name" value="T7SS_ABC-Transporter"/>
</dbReference>
<dbReference type="NCBIfam" id="TIGR03062">
    <property type="entry name" value="pip_yhgE_Cterm"/>
    <property type="match status" value="1"/>
</dbReference>
<feature type="transmembrane region" description="Helical" evidence="5">
    <location>
        <begin position="774"/>
        <end position="795"/>
    </location>
</feature>
<dbReference type="InterPro" id="IPR017500">
    <property type="entry name" value="Phage_infect_YhgE_N"/>
</dbReference>
<evidence type="ECO:0000313" key="6">
    <source>
        <dbReference type="EMBL" id="BAN06209.1"/>
    </source>
</evidence>
<evidence type="ECO:0000256" key="2">
    <source>
        <dbReference type="ARBA" id="ARBA00022692"/>
    </source>
</evidence>
<dbReference type="Gene3D" id="1.10.287.950">
    <property type="entry name" value="Methyl-accepting chemotaxis protein"/>
    <property type="match status" value="2"/>
</dbReference>
<dbReference type="HOGENOM" id="CLU_004534_1_0_9"/>
<evidence type="ECO:0000256" key="5">
    <source>
        <dbReference type="SAM" id="Phobius"/>
    </source>
</evidence>
<feature type="transmembrane region" description="Helical" evidence="5">
    <location>
        <begin position="734"/>
        <end position="754"/>
    </location>
</feature>
<protein>
    <submittedName>
        <fullName evidence="6">Uncharacterized protein yhgE</fullName>
    </submittedName>
</protein>
<dbReference type="GO" id="GO:0016020">
    <property type="term" value="C:membrane"/>
    <property type="evidence" value="ECO:0007669"/>
    <property type="project" value="UniProtKB-SubCell"/>
</dbReference>
<keyword evidence="3 5" id="KW-1133">Transmembrane helix</keyword>
<comment type="subcellular location">
    <subcellularLocation>
        <location evidence="1">Membrane</location>
        <topology evidence="1">Multi-pass membrane protein</topology>
    </subcellularLocation>
</comment>